<proteinExistence type="predicted"/>
<sequence length="199" mass="23086">MPIQESSIYSHEQKDLELQERPQLVISTIDSKLPQYQSSLAFGLSVTSHPPIEMHGIAKLSFHLHHCLRHVSDGRLLEGGVGHVLAIDPTLKRRISDIVWTDIIEPEEFEHLWERALIDFNLNSHKWLSDLYGLRMTAWRSQAFLLVDRTWHLIQRLRMIDIEAVWNQWLRLEAVDAPEALDPSDQGYKWSSPSHSLDV</sequence>
<gene>
    <name evidence="1" type="ORF">Tco_1054906</name>
</gene>
<reference evidence="1" key="1">
    <citation type="journal article" date="2022" name="Int. J. Mol. Sci.">
        <title>Draft Genome of Tanacetum Coccineum: Genomic Comparison of Closely Related Tanacetum-Family Plants.</title>
        <authorList>
            <person name="Yamashiro T."/>
            <person name="Shiraishi A."/>
            <person name="Nakayama K."/>
            <person name="Satake H."/>
        </authorList>
    </citation>
    <scope>NUCLEOTIDE SEQUENCE</scope>
</reference>
<protein>
    <submittedName>
        <fullName evidence="1">Uncharacterized protein</fullName>
    </submittedName>
</protein>
<organism evidence="1 2">
    <name type="scientific">Tanacetum coccineum</name>
    <dbReference type="NCBI Taxonomy" id="301880"/>
    <lineage>
        <taxon>Eukaryota</taxon>
        <taxon>Viridiplantae</taxon>
        <taxon>Streptophyta</taxon>
        <taxon>Embryophyta</taxon>
        <taxon>Tracheophyta</taxon>
        <taxon>Spermatophyta</taxon>
        <taxon>Magnoliopsida</taxon>
        <taxon>eudicotyledons</taxon>
        <taxon>Gunneridae</taxon>
        <taxon>Pentapetalae</taxon>
        <taxon>asterids</taxon>
        <taxon>campanulids</taxon>
        <taxon>Asterales</taxon>
        <taxon>Asteraceae</taxon>
        <taxon>Asteroideae</taxon>
        <taxon>Anthemideae</taxon>
        <taxon>Anthemidinae</taxon>
        <taxon>Tanacetum</taxon>
    </lineage>
</organism>
<dbReference type="EMBL" id="BQNB010019004">
    <property type="protein sequence ID" value="GJT80564.1"/>
    <property type="molecule type" value="Genomic_DNA"/>
</dbReference>
<name>A0ABQ5GZ67_9ASTR</name>
<evidence type="ECO:0000313" key="1">
    <source>
        <dbReference type="EMBL" id="GJT80564.1"/>
    </source>
</evidence>
<keyword evidence="2" id="KW-1185">Reference proteome</keyword>
<evidence type="ECO:0000313" key="2">
    <source>
        <dbReference type="Proteomes" id="UP001151760"/>
    </source>
</evidence>
<accession>A0ABQ5GZ67</accession>
<reference evidence="1" key="2">
    <citation type="submission" date="2022-01" db="EMBL/GenBank/DDBJ databases">
        <authorList>
            <person name="Yamashiro T."/>
            <person name="Shiraishi A."/>
            <person name="Satake H."/>
            <person name="Nakayama K."/>
        </authorList>
    </citation>
    <scope>NUCLEOTIDE SEQUENCE</scope>
</reference>
<dbReference type="Proteomes" id="UP001151760">
    <property type="component" value="Unassembled WGS sequence"/>
</dbReference>
<comment type="caution">
    <text evidence="1">The sequence shown here is derived from an EMBL/GenBank/DDBJ whole genome shotgun (WGS) entry which is preliminary data.</text>
</comment>